<dbReference type="Proteomes" id="UP001321450">
    <property type="component" value="Chromosome"/>
</dbReference>
<dbReference type="InterPro" id="IPR052340">
    <property type="entry name" value="RNase_Y/CdgJ"/>
</dbReference>
<dbReference type="RefSeq" id="WP_286293138.1">
    <property type="nucleotide sequence ID" value="NZ_AP024718.1"/>
</dbReference>
<reference evidence="5" key="1">
    <citation type="journal article" date="2024" name="Int. J. Syst. Evol. Microbiol.">
        <title>Methylomarinovum tepidoasis sp. nov., a moderately thermophilic methanotroph of the family Methylothermaceae isolated from a deep-sea hydrothermal field.</title>
        <authorList>
            <person name="Hirayama H."/>
            <person name="Takaki Y."/>
            <person name="Abe M."/>
            <person name="Miyazaki M."/>
            <person name="Uematsu K."/>
            <person name="Matsui Y."/>
            <person name="Takai K."/>
        </authorList>
    </citation>
    <scope>NUCLEOTIDE SEQUENCE [LARGE SCALE GENOMIC DNA]</scope>
    <source>
        <strain evidence="5">IN45</strain>
    </source>
</reference>
<dbReference type="CDD" id="cd00038">
    <property type="entry name" value="CAP_ED"/>
    <property type="match status" value="1"/>
</dbReference>
<proteinExistence type="predicted"/>
<sequence length="434" mass="48713">MLKRLLKKAGRPAGPRRKPAATLTPRPVTLTELQQLIPIRNLPEEELRAFSLNQTTETYGAGSILFETGTSEDTVLYLLNGTVTMILGENQEYEVVAGSAKSRFPLSHGDAHKATAVAKSDVEVLRVSARVMHKNLVLDDDRLSRPENWDVPAWVRKTTLYQAFCQYLTDEETKLPMLPDIAVRLRRAIDRDDIGIAEAARIVQLDASVAARLIQVANSPLYLAARPVTNCLEAVNRLGLKATCNLVMSLCLKDLFQCRDPRLRKRMQRIWRDGLHLSALTYVLAKDNRWPDPEEALLAGLTCEIGAIPFLVFVSDFPRDHYTEEDLDRTLKAVLGPVGHYLLKTWGFADELTQVPLLAEAWHYDSGPELTLSDLVMLSKLHHCMEQGQRDQVPMISAIPAGQKLRDGRLSPEYSLKVLHEAKTEIQETLALLR</sequence>
<gene>
    <name evidence="4" type="ORF">MIN45_P0453</name>
</gene>
<dbReference type="InterPro" id="IPR018490">
    <property type="entry name" value="cNMP-bd_dom_sf"/>
</dbReference>
<evidence type="ECO:0000259" key="3">
    <source>
        <dbReference type="PROSITE" id="PS51833"/>
    </source>
</evidence>
<evidence type="ECO:0000259" key="2">
    <source>
        <dbReference type="PROSITE" id="PS50042"/>
    </source>
</evidence>
<dbReference type="InterPro" id="IPR000595">
    <property type="entry name" value="cNMP-bd_dom"/>
</dbReference>
<feature type="domain" description="HDOD" evidence="3">
    <location>
        <begin position="175"/>
        <end position="362"/>
    </location>
</feature>
<name>A0AAU9CFN2_9GAMM</name>
<evidence type="ECO:0000313" key="5">
    <source>
        <dbReference type="Proteomes" id="UP001321450"/>
    </source>
</evidence>
<dbReference type="KEGG" id="meiy:MIN45_P0453"/>
<dbReference type="PROSITE" id="PS50042">
    <property type="entry name" value="CNMP_BINDING_3"/>
    <property type="match status" value="1"/>
</dbReference>
<feature type="domain" description="Cyclic nucleotide-binding" evidence="2">
    <location>
        <begin position="38"/>
        <end position="136"/>
    </location>
</feature>
<dbReference type="EMBL" id="AP024718">
    <property type="protein sequence ID" value="BCX88086.1"/>
    <property type="molecule type" value="Genomic_DNA"/>
</dbReference>
<keyword evidence="5" id="KW-1185">Reference proteome</keyword>
<dbReference type="SUPFAM" id="SSF109604">
    <property type="entry name" value="HD-domain/PDEase-like"/>
    <property type="match status" value="1"/>
</dbReference>
<evidence type="ECO:0000256" key="1">
    <source>
        <dbReference type="SAM" id="MobiDB-lite"/>
    </source>
</evidence>
<feature type="region of interest" description="Disordered" evidence="1">
    <location>
        <begin position="1"/>
        <end position="22"/>
    </location>
</feature>
<dbReference type="AlphaFoldDB" id="A0AAU9CFN2"/>
<dbReference type="PROSITE" id="PS51833">
    <property type="entry name" value="HDOD"/>
    <property type="match status" value="1"/>
</dbReference>
<dbReference type="InterPro" id="IPR013976">
    <property type="entry name" value="HDOD"/>
</dbReference>
<feature type="compositionally biased region" description="Basic residues" evidence="1">
    <location>
        <begin position="1"/>
        <end position="19"/>
    </location>
</feature>
<accession>A0AAU9CFN2</accession>
<dbReference type="InterPro" id="IPR014710">
    <property type="entry name" value="RmlC-like_jellyroll"/>
</dbReference>
<dbReference type="PANTHER" id="PTHR33525:SF3">
    <property type="entry name" value="RIBONUCLEASE Y"/>
    <property type="match status" value="1"/>
</dbReference>
<organism evidence="4 5">
    <name type="scientific">Methylomarinovum tepidoasis</name>
    <dbReference type="NCBI Taxonomy" id="2840183"/>
    <lineage>
        <taxon>Bacteria</taxon>
        <taxon>Pseudomonadati</taxon>
        <taxon>Pseudomonadota</taxon>
        <taxon>Gammaproteobacteria</taxon>
        <taxon>Methylococcales</taxon>
        <taxon>Methylothermaceae</taxon>
        <taxon>Methylomarinovum</taxon>
    </lineage>
</organism>
<protein>
    <recommendedName>
        <fullName evidence="6">Histidine kinase</fullName>
    </recommendedName>
</protein>
<dbReference type="Gene3D" id="2.60.120.10">
    <property type="entry name" value="Jelly Rolls"/>
    <property type="match status" value="1"/>
</dbReference>
<dbReference type="Pfam" id="PF08668">
    <property type="entry name" value="HDOD"/>
    <property type="match status" value="1"/>
</dbReference>
<dbReference type="Gene3D" id="1.10.3210.10">
    <property type="entry name" value="Hypothetical protein af1432"/>
    <property type="match status" value="1"/>
</dbReference>
<evidence type="ECO:0000313" key="4">
    <source>
        <dbReference type="EMBL" id="BCX88086.1"/>
    </source>
</evidence>
<evidence type="ECO:0008006" key="6">
    <source>
        <dbReference type="Google" id="ProtNLM"/>
    </source>
</evidence>
<dbReference type="PANTHER" id="PTHR33525">
    <property type="match status" value="1"/>
</dbReference>
<dbReference type="SUPFAM" id="SSF51206">
    <property type="entry name" value="cAMP-binding domain-like"/>
    <property type="match status" value="1"/>
</dbReference>